<dbReference type="Proteomes" id="UP000247416">
    <property type="component" value="Unassembled WGS sequence"/>
</dbReference>
<evidence type="ECO:0000313" key="3">
    <source>
        <dbReference type="EMBL" id="PYF08374.1"/>
    </source>
</evidence>
<accession>A0A318TUM9</accession>
<keyword evidence="1" id="KW-0812">Transmembrane</keyword>
<proteinExistence type="predicted"/>
<dbReference type="EMBL" id="QJTJ01000002">
    <property type="protein sequence ID" value="PYF08374.1"/>
    <property type="molecule type" value="Genomic_DNA"/>
</dbReference>
<name>A0A318TUM9_9BACL</name>
<evidence type="ECO:0000259" key="2">
    <source>
        <dbReference type="Pfam" id="PF13490"/>
    </source>
</evidence>
<feature type="domain" description="Putative zinc-finger" evidence="2">
    <location>
        <begin position="6"/>
        <end position="40"/>
    </location>
</feature>
<keyword evidence="1" id="KW-1133">Transmembrane helix</keyword>
<dbReference type="RefSeq" id="WP_107931862.1">
    <property type="nucleotide sequence ID" value="NZ_CP085009.1"/>
</dbReference>
<dbReference type="Pfam" id="PF13490">
    <property type="entry name" value="zf-HC2"/>
    <property type="match status" value="1"/>
</dbReference>
<sequence length="219" mass="25508">MKEIKCTIIQDILPLYIDGVVSQDTTEMVDKHLQDCENCRKEYESMKQELYIPVENKESLLKAIKKKWRNKKFMIAMGSILGTAIILFGAFNYVFYYKTVIPYSENLIKIETQNDQLVSHYLGKSHAGVYGTHPISVVVDGEKKNVSFIYYTKTIAHSPTRNLLDENNGQDEYDYIFGLPESEKIDAVYYVEFDANEVFLEKDSWESVIERGQLIWKRE</sequence>
<dbReference type="AlphaFoldDB" id="A0A318TUM9"/>
<feature type="transmembrane region" description="Helical" evidence="1">
    <location>
        <begin position="73"/>
        <end position="96"/>
    </location>
</feature>
<organism evidence="3 4">
    <name type="scientific">Ureibacillus chungkukjangi</name>
    <dbReference type="NCBI Taxonomy" id="1202712"/>
    <lineage>
        <taxon>Bacteria</taxon>
        <taxon>Bacillati</taxon>
        <taxon>Bacillota</taxon>
        <taxon>Bacilli</taxon>
        <taxon>Bacillales</taxon>
        <taxon>Caryophanaceae</taxon>
        <taxon>Ureibacillus</taxon>
    </lineage>
</organism>
<dbReference type="OrthoDB" id="6194834at2"/>
<evidence type="ECO:0000313" key="4">
    <source>
        <dbReference type="Proteomes" id="UP000247416"/>
    </source>
</evidence>
<dbReference type="InterPro" id="IPR027383">
    <property type="entry name" value="Znf_put"/>
</dbReference>
<keyword evidence="4" id="KW-1185">Reference proteome</keyword>
<comment type="caution">
    <text evidence="3">The sequence shown here is derived from an EMBL/GenBank/DDBJ whole genome shotgun (WGS) entry which is preliminary data.</text>
</comment>
<gene>
    <name evidence="3" type="ORF">BJ095_102139</name>
</gene>
<reference evidence="3 4" key="1">
    <citation type="submission" date="2018-06" db="EMBL/GenBank/DDBJ databases">
        <title>Genomic Encyclopedia of Archaeal and Bacterial Type Strains, Phase II (KMG-II): from individual species to whole genera.</title>
        <authorList>
            <person name="Goeker M."/>
        </authorList>
    </citation>
    <scope>NUCLEOTIDE SEQUENCE [LARGE SCALE GENOMIC DNA]</scope>
    <source>
        <strain evidence="3 4">KACC 16626</strain>
    </source>
</reference>
<evidence type="ECO:0000256" key="1">
    <source>
        <dbReference type="SAM" id="Phobius"/>
    </source>
</evidence>
<keyword evidence="1" id="KW-0472">Membrane</keyword>
<protein>
    <submittedName>
        <fullName evidence="3">Putative zinc finger protein</fullName>
    </submittedName>
</protein>